<feature type="chain" id="PRO_5012071287" description="DUF4421 domain-containing protein" evidence="1">
    <location>
        <begin position="22"/>
        <end position="339"/>
    </location>
</feature>
<sequence length="339" mass="39138">MIIRCVVLVLVLFLSASAAFAQQRLKRLLQTENDSAYIEDHTEDLTVRVFGSRKYTYYDIVDKRLKEEVLYRPNTSNNIGFGFNYKFIGINIGFKLPFINNDDDQYGKTKYLDLQSHLYLRKLVIDFYGQYYKGYYLANRRFNSQALSLRPDMYNTDLGLNVQYIFNDKKFSYRAAYLQNEYQKKSAGSFIVGGEVFAWKMKGDSALIPSNLGIEGFFDNEPFHRTSSVSMAANVGYAHTFVIKKYFFVTASLTGSAGVNQTVLNYLDGRNKRREFGWQLNNTVRFSAGYNSSKYFAGIHYVDMVTRSESPVNRTYQTFGTGNFRVSVARRFALKKPLF</sequence>
<dbReference type="AlphaFoldDB" id="A0A1N6KH89"/>
<evidence type="ECO:0000256" key="1">
    <source>
        <dbReference type="SAM" id="SignalP"/>
    </source>
</evidence>
<dbReference type="Proteomes" id="UP000185003">
    <property type="component" value="Unassembled WGS sequence"/>
</dbReference>
<keyword evidence="3" id="KW-1185">Reference proteome</keyword>
<evidence type="ECO:0000313" key="3">
    <source>
        <dbReference type="Proteomes" id="UP000185003"/>
    </source>
</evidence>
<accession>A0A1N6KH89</accession>
<keyword evidence="1" id="KW-0732">Signal</keyword>
<organism evidence="2 3">
    <name type="scientific">Chitinophaga niabensis</name>
    <dbReference type="NCBI Taxonomy" id="536979"/>
    <lineage>
        <taxon>Bacteria</taxon>
        <taxon>Pseudomonadati</taxon>
        <taxon>Bacteroidota</taxon>
        <taxon>Chitinophagia</taxon>
        <taxon>Chitinophagales</taxon>
        <taxon>Chitinophagaceae</taxon>
        <taxon>Chitinophaga</taxon>
    </lineage>
</organism>
<name>A0A1N6KH89_9BACT</name>
<protein>
    <recommendedName>
        <fullName evidence="4">DUF4421 domain-containing protein</fullName>
    </recommendedName>
</protein>
<evidence type="ECO:0000313" key="2">
    <source>
        <dbReference type="EMBL" id="SIO55910.1"/>
    </source>
</evidence>
<evidence type="ECO:0008006" key="4">
    <source>
        <dbReference type="Google" id="ProtNLM"/>
    </source>
</evidence>
<gene>
    <name evidence="2" type="ORF">SAMN04488055_5833</name>
</gene>
<dbReference type="Pfam" id="PF14391">
    <property type="entry name" value="DUF4421"/>
    <property type="match status" value="1"/>
</dbReference>
<dbReference type="OrthoDB" id="669053at2"/>
<proteinExistence type="predicted"/>
<feature type="signal peptide" evidence="1">
    <location>
        <begin position="1"/>
        <end position="21"/>
    </location>
</feature>
<dbReference type="STRING" id="536979.SAMN04488055_5833"/>
<reference evidence="2 3" key="1">
    <citation type="submission" date="2016-11" db="EMBL/GenBank/DDBJ databases">
        <authorList>
            <person name="Jaros S."/>
            <person name="Januszkiewicz K."/>
            <person name="Wedrychowicz H."/>
        </authorList>
    </citation>
    <scope>NUCLEOTIDE SEQUENCE [LARGE SCALE GENOMIC DNA]</scope>
    <source>
        <strain evidence="2 3">DSM 24787</strain>
    </source>
</reference>
<dbReference type="EMBL" id="FSRA01000002">
    <property type="protein sequence ID" value="SIO55910.1"/>
    <property type="molecule type" value="Genomic_DNA"/>
</dbReference>
<dbReference type="RefSeq" id="WP_074243023.1">
    <property type="nucleotide sequence ID" value="NZ_FSRA01000002.1"/>
</dbReference>
<dbReference type="InterPro" id="IPR025535">
    <property type="entry name" value="DUF4421"/>
</dbReference>